<gene>
    <name evidence="4" type="ORF">RJ641_020109</name>
</gene>
<dbReference type="Proteomes" id="UP001370490">
    <property type="component" value="Unassembled WGS sequence"/>
</dbReference>
<dbReference type="SMART" id="SM00220">
    <property type="entry name" value="S_TKc"/>
    <property type="match status" value="1"/>
</dbReference>
<protein>
    <recommendedName>
        <fullName evidence="3">Protein kinase domain-containing protein</fullName>
    </recommendedName>
</protein>
<evidence type="ECO:0000256" key="1">
    <source>
        <dbReference type="PROSITE-ProRule" id="PRU00103"/>
    </source>
</evidence>
<dbReference type="InterPro" id="IPR011009">
    <property type="entry name" value="Kinase-like_dom_sf"/>
</dbReference>
<keyword evidence="5" id="KW-1185">Reference proteome</keyword>
<dbReference type="PANTHER" id="PTHR12984:SF3">
    <property type="entry name" value="N-TERMINAL KINASE-LIKE PROTEIN"/>
    <property type="match status" value="1"/>
</dbReference>
<dbReference type="PROSITE" id="PS50011">
    <property type="entry name" value="PROTEIN_KINASE_DOM"/>
    <property type="match status" value="1"/>
</dbReference>
<feature type="compositionally biased region" description="Polar residues" evidence="2">
    <location>
        <begin position="735"/>
        <end position="749"/>
    </location>
</feature>
<name>A0AAN8UQW4_9MAGN</name>
<feature type="domain" description="Protein kinase" evidence="3">
    <location>
        <begin position="2"/>
        <end position="284"/>
    </location>
</feature>
<dbReference type="Gene3D" id="3.30.200.20">
    <property type="entry name" value="Phosphorylase Kinase, domain 1"/>
    <property type="match status" value="1"/>
</dbReference>
<dbReference type="Gene3D" id="1.10.510.10">
    <property type="entry name" value="Transferase(Phosphotransferase) domain 1"/>
    <property type="match status" value="1"/>
</dbReference>
<comment type="caution">
    <text evidence="4">The sequence shown here is derived from an EMBL/GenBank/DDBJ whole genome shotgun (WGS) entry which is preliminary data.</text>
</comment>
<dbReference type="InterPro" id="IPR011989">
    <property type="entry name" value="ARM-like"/>
</dbReference>
<feature type="compositionally biased region" description="Polar residues" evidence="2">
    <location>
        <begin position="604"/>
        <end position="638"/>
    </location>
</feature>
<dbReference type="SUPFAM" id="SSF48371">
    <property type="entry name" value="ARM repeat"/>
    <property type="match status" value="1"/>
</dbReference>
<feature type="compositionally biased region" description="Basic and acidic residues" evidence="2">
    <location>
        <begin position="662"/>
        <end position="671"/>
    </location>
</feature>
<feature type="region of interest" description="Disordered" evidence="2">
    <location>
        <begin position="598"/>
        <end position="798"/>
    </location>
</feature>
<evidence type="ECO:0000313" key="4">
    <source>
        <dbReference type="EMBL" id="KAK6914992.1"/>
    </source>
</evidence>
<dbReference type="InterPro" id="IPR021133">
    <property type="entry name" value="HEAT_type_2"/>
</dbReference>
<dbReference type="InterPro" id="IPR016024">
    <property type="entry name" value="ARM-type_fold"/>
</dbReference>
<organism evidence="4 5">
    <name type="scientific">Dillenia turbinata</name>
    <dbReference type="NCBI Taxonomy" id="194707"/>
    <lineage>
        <taxon>Eukaryota</taxon>
        <taxon>Viridiplantae</taxon>
        <taxon>Streptophyta</taxon>
        <taxon>Embryophyta</taxon>
        <taxon>Tracheophyta</taxon>
        <taxon>Spermatophyta</taxon>
        <taxon>Magnoliopsida</taxon>
        <taxon>eudicotyledons</taxon>
        <taxon>Gunneridae</taxon>
        <taxon>Pentapetalae</taxon>
        <taxon>Dilleniales</taxon>
        <taxon>Dilleniaceae</taxon>
        <taxon>Dillenia</taxon>
    </lineage>
</organism>
<evidence type="ECO:0000313" key="5">
    <source>
        <dbReference type="Proteomes" id="UP001370490"/>
    </source>
</evidence>
<dbReference type="InterPro" id="IPR000719">
    <property type="entry name" value="Prot_kinase_dom"/>
</dbReference>
<dbReference type="Gene3D" id="1.25.10.10">
    <property type="entry name" value="Leucine-rich Repeat Variant"/>
    <property type="match status" value="1"/>
</dbReference>
<dbReference type="GO" id="GO:0005524">
    <property type="term" value="F:ATP binding"/>
    <property type="evidence" value="ECO:0007669"/>
    <property type="project" value="InterPro"/>
</dbReference>
<dbReference type="PROSITE" id="PS50077">
    <property type="entry name" value="HEAT_REPEAT"/>
    <property type="match status" value="1"/>
</dbReference>
<dbReference type="InterPro" id="IPR051177">
    <property type="entry name" value="CIK-Related_Protein"/>
</dbReference>
<dbReference type="GO" id="GO:0004672">
    <property type="term" value="F:protein kinase activity"/>
    <property type="evidence" value="ECO:0007669"/>
    <property type="project" value="InterPro"/>
</dbReference>
<dbReference type="EMBL" id="JBAMMX010000025">
    <property type="protein sequence ID" value="KAK6914992.1"/>
    <property type="molecule type" value="Genomic_DNA"/>
</dbReference>
<reference evidence="4 5" key="1">
    <citation type="submission" date="2023-12" db="EMBL/GenBank/DDBJ databases">
        <title>A high-quality genome assembly for Dillenia turbinata (Dilleniales).</title>
        <authorList>
            <person name="Chanderbali A."/>
        </authorList>
    </citation>
    <scope>NUCLEOTIDE SEQUENCE [LARGE SCALE GENOMIC DNA]</scope>
    <source>
        <strain evidence="4">LSX21</strain>
        <tissue evidence="4">Leaf</tissue>
    </source>
</reference>
<accession>A0AAN8UQW4</accession>
<evidence type="ECO:0000259" key="3">
    <source>
        <dbReference type="PROSITE" id="PS50011"/>
    </source>
</evidence>
<feature type="repeat" description="HEAT" evidence="1">
    <location>
        <begin position="523"/>
        <end position="559"/>
    </location>
</feature>
<dbReference type="AlphaFoldDB" id="A0AAN8UQW4"/>
<dbReference type="SUPFAM" id="SSF56112">
    <property type="entry name" value="Protein kinase-like (PK-like)"/>
    <property type="match status" value="1"/>
</dbReference>
<sequence>MLKFLKGVVAGSGAGVKDLPYNIGEPYSSAWGSWTHYCGTSKDDGSPVSIFALSGSNAQDGHLAAGRNGVKRLRTVRHPNILSFLHSTEAETFDGSTTKVTIYIVTEPVTPLSEKIKELGLEGTQRDEYYALGLHQIAKAVSFLNNDCKLVHGNVCVASVVVTQTLDWKLHAFDVLSEFDGHNEAASGPMLQYEWLIGSQYKPMELTKSDWLAIRKSPPWAIDSWGLGCLIYELFSGLKLVRTEDLRNTSAIPKSLLPDYQRLLSSMPGRRLNSSKLLENSEYFQNKLVDTIHFMEILTLKDSVEKDTFFRKLPQLAEQLPRQIVLKKLLPQLASSLEFGSAAAPALNALLKMGSWLSAEEFTMKVLPTIVKLFAANDRAIRVALLQHIDQYGESLLAHVVDEQVYPHVATGFSDTSAFLRELTLKSMLVLAPKLSQRTISGSLLKHLSKLQVDEEPAIRTNTTILLGNIAGYLNEGTRKRVLINAFTVRALRDTFSPARGAGIMALCATSSYYDTTEIATRILPTVIVLTIDPDSDVRAKAFQAVDQFLQIVKQYNDKISSGDTSGSAIVGISAMPGNASLLGWAMSSLTLKGKPSEQAPVASASSTMPLGSASSNASSAMETPDITQIRASTSTELADQPLFESPRSTDGWGELENGIHGGDENDKDGWDDLEPLEDPKPSPALASIQAAQKRPVTQPKQVSTLRPKSTSTMKAPREDDDDDLWGAIAAPVPKTSSKPLNVKTSASQDSDDPWAAIAAPPPTTKAKPLSAGRGRGAKPAAPKLGAQRINRTAASGM</sequence>
<proteinExistence type="predicted"/>
<evidence type="ECO:0000256" key="2">
    <source>
        <dbReference type="SAM" id="MobiDB-lite"/>
    </source>
</evidence>
<feature type="compositionally biased region" description="Low complexity" evidence="2">
    <location>
        <begin position="754"/>
        <end position="784"/>
    </location>
</feature>
<dbReference type="PANTHER" id="PTHR12984">
    <property type="entry name" value="SCY1-RELATED S/T PROTEIN KINASE-LIKE"/>
    <property type="match status" value="1"/>
</dbReference>
<feature type="compositionally biased region" description="Polar residues" evidence="2">
    <location>
        <begin position="699"/>
        <end position="714"/>
    </location>
</feature>